<proteinExistence type="predicted"/>
<dbReference type="EMBL" id="JAJISD010000009">
    <property type="protein sequence ID" value="MCC8431216.1"/>
    <property type="molecule type" value="Genomic_DNA"/>
</dbReference>
<dbReference type="RefSeq" id="WP_230552434.1">
    <property type="nucleotide sequence ID" value="NZ_JAJISD010000009.1"/>
</dbReference>
<gene>
    <name evidence="2" type="ORF">LJ725_19755</name>
</gene>
<feature type="domain" description="Thioesterase" evidence="1">
    <location>
        <begin position="55"/>
        <end position="128"/>
    </location>
</feature>
<keyword evidence="3" id="KW-1185">Reference proteome</keyword>
<dbReference type="InterPro" id="IPR006683">
    <property type="entry name" value="Thioestr_dom"/>
</dbReference>
<reference evidence="2 3" key="1">
    <citation type="submission" date="2021-11" db="EMBL/GenBank/DDBJ databases">
        <authorList>
            <person name="Lee D.-H."/>
            <person name="Kim S.-B."/>
        </authorList>
    </citation>
    <scope>NUCLEOTIDE SEQUENCE [LARGE SCALE GENOMIC DNA]</scope>
    <source>
        <strain evidence="2 3">KCTC 52223</strain>
    </source>
</reference>
<evidence type="ECO:0000313" key="3">
    <source>
        <dbReference type="Proteomes" id="UP001198862"/>
    </source>
</evidence>
<dbReference type="CDD" id="cd03443">
    <property type="entry name" value="PaaI_thioesterase"/>
    <property type="match status" value="1"/>
</dbReference>
<comment type="caution">
    <text evidence="2">The sequence shown here is derived from an EMBL/GenBank/DDBJ whole genome shotgun (WGS) entry which is preliminary data.</text>
</comment>
<dbReference type="InterPro" id="IPR029069">
    <property type="entry name" value="HotDog_dom_sf"/>
</dbReference>
<dbReference type="Gene3D" id="3.10.129.10">
    <property type="entry name" value="Hotdog Thioesterase"/>
    <property type="match status" value="1"/>
</dbReference>
<protein>
    <submittedName>
        <fullName evidence="2">PaaI family thioesterase</fullName>
    </submittedName>
</protein>
<dbReference type="Pfam" id="PF03061">
    <property type="entry name" value="4HBT"/>
    <property type="match status" value="1"/>
</dbReference>
<accession>A0ABS8KYN3</accession>
<evidence type="ECO:0000313" key="2">
    <source>
        <dbReference type="EMBL" id="MCC8431216.1"/>
    </source>
</evidence>
<dbReference type="Proteomes" id="UP001198862">
    <property type="component" value="Unassembled WGS sequence"/>
</dbReference>
<evidence type="ECO:0000259" key="1">
    <source>
        <dbReference type="Pfam" id="PF03061"/>
    </source>
</evidence>
<dbReference type="SUPFAM" id="SSF54637">
    <property type="entry name" value="Thioesterase/thiol ester dehydrase-isomerase"/>
    <property type="match status" value="1"/>
</dbReference>
<organism evidence="2 3">
    <name type="scientific">Reyranella aquatilis</name>
    <dbReference type="NCBI Taxonomy" id="2035356"/>
    <lineage>
        <taxon>Bacteria</taxon>
        <taxon>Pseudomonadati</taxon>
        <taxon>Pseudomonadota</taxon>
        <taxon>Alphaproteobacteria</taxon>
        <taxon>Hyphomicrobiales</taxon>
        <taxon>Reyranellaceae</taxon>
        <taxon>Reyranella</taxon>
    </lineage>
</organism>
<name>A0ABS8KYN3_9HYPH</name>
<sequence>MTASAPTASALVPEGFRKLDVRDDFIALAGPLWFKAEEDGLRIGLPLEKRHGNPMGWAHGGLLVTVADMVMGIGSGFSTGMFWPHPTISLTSEFVRGAKLGQWLEGKARIARRTVNFCFCSCDLVCGGEIVLVASGVFKVPDPDKIPEAARATALSPPWKQ</sequence>